<gene>
    <name evidence="1" type="ORF">H4683_003202</name>
</gene>
<dbReference type="Proteomes" id="UP000658225">
    <property type="component" value="Unassembled WGS sequence"/>
</dbReference>
<sequence>MNVLLAPSNEQIARWIENYVPEKDLFFVREEQLPKFNNYLHNTLVILKDEFFKHATYLQIQLANSYEYWNISKDIEYVIVAQPDWITSLAASDKEALLRIQISVGRGLIFPLDLFSAIDVVPVEYILEEKEKQYVVLQYDMWNKLPFSSKEETIKAYALLWDNWLCSAVPMNIPAHLKSFANTFSEKAGANCLAATLFAVSSQPEYQEWIIHEWVHQKTFLAGLKNASYKQTEEELHEADVVAWVNEEGVIQHAAYHIGNQLFFNKNGQTFFNPWKVIHLNELNEEWKKFSVRIYRKFA</sequence>
<evidence type="ECO:0000313" key="2">
    <source>
        <dbReference type="Proteomes" id="UP000658225"/>
    </source>
</evidence>
<name>A0A927R4D7_9BACL</name>
<accession>A0A927R4D7</accession>
<protein>
    <submittedName>
        <fullName evidence="1">Uncharacterized protein</fullName>
    </submittedName>
</protein>
<reference evidence="1" key="1">
    <citation type="submission" date="2020-10" db="EMBL/GenBank/DDBJ databases">
        <title>Genomic Encyclopedia of Type Strains, Phase IV (KMG-IV): sequencing the most valuable type-strain genomes for metagenomic binning, comparative biology and taxonomic classification.</title>
        <authorList>
            <person name="Goeker M."/>
        </authorList>
    </citation>
    <scope>NUCLEOTIDE SEQUENCE</scope>
    <source>
        <strain evidence="1">DSM 13886</strain>
    </source>
</reference>
<proteinExistence type="predicted"/>
<organism evidence="1 2">
    <name type="scientific">Sporosarcina limicola</name>
    <dbReference type="NCBI Taxonomy" id="34101"/>
    <lineage>
        <taxon>Bacteria</taxon>
        <taxon>Bacillati</taxon>
        <taxon>Bacillota</taxon>
        <taxon>Bacilli</taxon>
        <taxon>Bacillales</taxon>
        <taxon>Caryophanaceae</taxon>
        <taxon>Sporosarcina</taxon>
    </lineage>
</organism>
<keyword evidence="2" id="KW-1185">Reference proteome</keyword>
<dbReference type="AlphaFoldDB" id="A0A927R4D7"/>
<dbReference type="EMBL" id="JADBEL010000021">
    <property type="protein sequence ID" value="MBE1556081.1"/>
    <property type="molecule type" value="Genomic_DNA"/>
</dbReference>
<dbReference type="RefSeq" id="WP_192599755.1">
    <property type="nucleotide sequence ID" value="NZ_JADBEL010000021.1"/>
</dbReference>
<comment type="caution">
    <text evidence="1">The sequence shown here is derived from an EMBL/GenBank/DDBJ whole genome shotgun (WGS) entry which is preliminary data.</text>
</comment>
<evidence type="ECO:0000313" key="1">
    <source>
        <dbReference type="EMBL" id="MBE1556081.1"/>
    </source>
</evidence>